<dbReference type="Pfam" id="PF00934">
    <property type="entry name" value="PE"/>
    <property type="match status" value="1"/>
</dbReference>
<comment type="caution">
    <text evidence="2">The sequence shown here is derived from an EMBL/GenBank/DDBJ whole genome shotgun (WGS) entry which is preliminary data.</text>
</comment>
<evidence type="ECO:0000313" key="3">
    <source>
        <dbReference type="EMBL" id="PQM43993.1"/>
    </source>
</evidence>
<dbReference type="Gene3D" id="1.10.287.850">
    <property type="entry name" value="HP0062-like domain"/>
    <property type="match status" value="1"/>
</dbReference>
<reference evidence="3 5" key="2">
    <citation type="journal article" date="2017" name="Int. J. Syst. Evol. Microbiol.">
        <title>Mycobacterium talmoniae sp. nov., a slowly growing mycobacterium isolated from human respiratory samples.</title>
        <authorList>
            <person name="Davidson R.M."/>
            <person name="DeGroote M.A."/>
            <person name="Marola J.L."/>
            <person name="Buss S."/>
            <person name="Jones V."/>
            <person name="McNeil M.R."/>
            <person name="Freifeld A.G."/>
            <person name="Elaine Epperson L."/>
            <person name="Hasan N.A."/>
            <person name="Jackson M."/>
            <person name="Iwen P.C."/>
            <person name="Salfinger M."/>
            <person name="Strong M."/>
        </authorList>
    </citation>
    <scope>NUCLEOTIDE SEQUENCE [LARGE SCALE GENOMIC DNA]</scope>
    <source>
        <strain evidence="3 5">ATCC BAA-2683</strain>
    </source>
</reference>
<keyword evidence="4" id="KW-1185">Reference proteome</keyword>
<dbReference type="EMBL" id="MLQM01000130">
    <property type="protein sequence ID" value="OHU99115.1"/>
    <property type="molecule type" value="Genomic_DNA"/>
</dbReference>
<evidence type="ECO:0000313" key="4">
    <source>
        <dbReference type="Proteomes" id="UP000179734"/>
    </source>
</evidence>
<dbReference type="InterPro" id="IPR038332">
    <property type="entry name" value="PPE_sf"/>
</dbReference>
<evidence type="ECO:0000313" key="2">
    <source>
        <dbReference type="EMBL" id="OHU99115.1"/>
    </source>
</evidence>
<evidence type="ECO:0000313" key="5">
    <source>
        <dbReference type="Proteomes" id="UP000238296"/>
    </source>
</evidence>
<name>A0A1S1NIC7_9MYCO</name>
<reference evidence="3" key="3">
    <citation type="submission" date="2018-01" db="EMBL/GenBank/DDBJ databases">
        <authorList>
            <person name="Gaut B.S."/>
            <person name="Morton B.R."/>
            <person name="Clegg M.T."/>
            <person name="Duvall M.R."/>
        </authorList>
    </citation>
    <scope>NUCLEOTIDE SEQUENCE</scope>
    <source>
        <strain evidence="3">ATCC BAA-2683</strain>
    </source>
</reference>
<dbReference type="AlphaFoldDB" id="A0A1S1NIC7"/>
<evidence type="ECO:0000259" key="1">
    <source>
        <dbReference type="Pfam" id="PF00934"/>
    </source>
</evidence>
<accession>A0A1S1NIC7</accession>
<feature type="domain" description="PE" evidence="1">
    <location>
        <begin position="4"/>
        <end position="94"/>
    </location>
</feature>
<reference evidence="2 4" key="1">
    <citation type="submission" date="2016-10" db="EMBL/GenBank/DDBJ databases">
        <title>Genome sequence of Mycobacterium talmonii.</title>
        <authorList>
            <person name="Greninger A.L."/>
            <person name="Elliott B."/>
            <person name="Vasireddy S."/>
            <person name="Vasireddy R."/>
        </authorList>
    </citation>
    <scope>NUCLEOTIDE SEQUENCE [LARGE SCALE GENOMIC DNA]</scope>
    <source>
        <strain evidence="2">MO-5499</strain>
        <strain evidence="4">NE-TNMC-100812</strain>
    </source>
</reference>
<dbReference type="EMBL" id="PPEA01001077">
    <property type="protein sequence ID" value="PQM43993.1"/>
    <property type="molecule type" value="Genomic_DNA"/>
</dbReference>
<dbReference type="SUPFAM" id="SSF140459">
    <property type="entry name" value="PE/PPE dimer-like"/>
    <property type="match status" value="1"/>
</dbReference>
<gene>
    <name evidence="2" type="ORF">BKN37_19665</name>
    <name evidence="3" type="ORF">C1Y40_05848</name>
</gene>
<dbReference type="RefSeq" id="WP_071028642.1">
    <property type="nucleotide sequence ID" value="NZ_MLQM01000130.1"/>
</dbReference>
<proteinExistence type="predicted"/>
<dbReference type="Proteomes" id="UP000238296">
    <property type="component" value="Unassembled WGS sequence"/>
</dbReference>
<organism evidence="2 4">
    <name type="scientific">Mycobacterium talmoniae</name>
    <dbReference type="NCBI Taxonomy" id="1858794"/>
    <lineage>
        <taxon>Bacteria</taxon>
        <taxon>Bacillati</taxon>
        <taxon>Actinomycetota</taxon>
        <taxon>Actinomycetes</taxon>
        <taxon>Mycobacteriales</taxon>
        <taxon>Mycobacteriaceae</taxon>
        <taxon>Mycobacterium</taxon>
    </lineage>
</organism>
<protein>
    <submittedName>
        <fullName evidence="2 3">PE family protein</fullName>
    </submittedName>
</protein>
<sequence>MSFVTTQPEALSAAAGTLQGIGSTVSAQNAAAAAPTTGVVPAAADEVSALTAAQFAAHAQLYQQISAQAAAIHEMFVNTLGTSAGSYAATEAANAAAAG</sequence>
<dbReference type="InterPro" id="IPR000084">
    <property type="entry name" value="PE-PGRS_N"/>
</dbReference>
<dbReference type="Proteomes" id="UP000179734">
    <property type="component" value="Unassembled WGS sequence"/>
</dbReference>